<dbReference type="EMBL" id="MTPX02000020">
    <property type="protein sequence ID" value="PHP53381.1"/>
    <property type="molecule type" value="Genomic_DNA"/>
</dbReference>
<reference evidence="3 4" key="1">
    <citation type="submission" date="2017-10" db="EMBL/GenBank/DDBJ databases">
        <title>Draft genome sequence of cellulolytic Actinomyces sp CtC72 isolated from cattle rumen fluid.</title>
        <authorList>
            <person name="Joshi A.J."/>
            <person name="Vasudevan G."/>
            <person name="Lanjekar V.B."/>
            <person name="Hivarkar S."/>
            <person name="Engineer A."/>
            <person name="Pore S.D."/>
            <person name="Dhakephalkar P.K."/>
            <person name="Dagar S."/>
        </authorList>
    </citation>
    <scope>NUCLEOTIDE SEQUENCE [LARGE SCALE GENOMIC DNA]</scope>
    <source>
        <strain evidence="4">CtC72</strain>
    </source>
</reference>
<dbReference type="PANTHER" id="PTHR43566">
    <property type="entry name" value="CONSERVED PROTEIN"/>
    <property type="match status" value="1"/>
</dbReference>
<feature type="domain" description="DUF4143" evidence="2">
    <location>
        <begin position="58"/>
        <end position="172"/>
    </location>
</feature>
<sequence length="226" mass="24731">MVGELHLPAARARSARALPPVRSASPAFTAGRSGVHTGVGDRGGAGGERHQPERIYTASYLELLRALFLVDRLPPWTPNLLKREVGRSKYLLTDSALAIWLTRTRPDTLKDLIRGGALGGLLEAFVAAELMRQHTWSAERFTLSHYRSPEGREIDLILELDDGGVIAIEVKAAASVSTGDTRHLRWLYERIGDRLKAGVVLTTDDRARSLGGPLWALPVSALWELG</sequence>
<protein>
    <submittedName>
        <fullName evidence="3">DUF4143 domain-containing protein</fullName>
    </submittedName>
</protein>
<dbReference type="Proteomes" id="UP000194577">
    <property type="component" value="Unassembled WGS sequence"/>
</dbReference>
<name>A0ABX4MDT3_9ACTO</name>
<evidence type="ECO:0000259" key="2">
    <source>
        <dbReference type="Pfam" id="PF13635"/>
    </source>
</evidence>
<comment type="caution">
    <text evidence="3">The sequence shown here is derived from an EMBL/GenBank/DDBJ whole genome shotgun (WGS) entry which is preliminary data.</text>
</comment>
<evidence type="ECO:0000256" key="1">
    <source>
        <dbReference type="SAM" id="MobiDB-lite"/>
    </source>
</evidence>
<dbReference type="InterPro" id="IPR025420">
    <property type="entry name" value="DUF4143"/>
</dbReference>
<evidence type="ECO:0000313" key="4">
    <source>
        <dbReference type="Proteomes" id="UP000194577"/>
    </source>
</evidence>
<gene>
    <name evidence="3" type="ORF">BW737_003235</name>
</gene>
<organism evidence="3 4">
    <name type="scientific">Actinomyces ruminis</name>
    <dbReference type="NCBI Taxonomy" id="1937003"/>
    <lineage>
        <taxon>Bacteria</taxon>
        <taxon>Bacillati</taxon>
        <taxon>Actinomycetota</taxon>
        <taxon>Actinomycetes</taxon>
        <taxon>Actinomycetales</taxon>
        <taxon>Actinomycetaceae</taxon>
        <taxon>Actinomyces</taxon>
    </lineage>
</organism>
<keyword evidence="4" id="KW-1185">Reference proteome</keyword>
<accession>A0ABX4MDT3</accession>
<dbReference type="Pfam" id="PF13635">
    <property type="entry name" value="DUF4143"/>
    <property type="match status" value="1"/>
</dbReference>
<feature type="compositionally biased region" description="Low complexity" evidence="1">
    <location>
        <begin position="16"/>
        <end position="27"/>
    </location>
</feature>
<proteinExistence type="predicted"/>
<evidence type="ECO:0000313" key="3">
    <source>
        <dbReference type="EMBL" id="PHP53381.1"/>
    </source>
</evidence>
<dbReference type="PANTHER" id="PTHR43566:SF2">
    <property type="entry name" value="DUF4143 DOMAIN-CONTAINING PROTEIN"/>
    <property type="match status" value="1"/>
</dbReference>
<feature type="region of interest" description="Disordered" evidence="1">
    <location>
        <begin position="16"/>
        <end position="50"/>
    </location>
</feature>